<dbReference type="Proteomes" id="UP000887159">
    <property type="component" value="Unassembled WGS sequence"/>
</dbReference>
<protein>
    <submittedName>
        <fullName evidence="2">Uncharacterized protein</fullName>
    </submittedName>
</protein>
<organism evidence="2 3">
    <name type="scientific">Trichonephila clavipes</name>
    <name type="common">Golden silk orbweaver</name>
    <name type="synonym">Nephila clavipes</name>
    <dbReference type="NCBI Taxonomy" id="2585209"/>
    <lineage>
        <taxon>Eukaryota</taxon>
        <taxon>Metazoa</taxon>
        <taxon>Ecdysozoa</taxon>
        <taxon>Arthropoda</taxon>
        <taxon>Chelicerata</taxon>
        <taxon>Arachnida</taxon>
        <taxon>Araneae</taxon>
        <taxon>Araneomorphae</taxon>
        <taxon>Entelegynae</taxon>
        <taxon>Araneoidea</taxon>
        <taxon>Nephilidae</taxon>
        <taxon>Trichonephila</taxon>
    </lineage>
</organism>
<comment type="caution">
    <text evidence="2">The sequence shown here is derived from an EMBL/GenBank/DDBJ whole genome shotgun (WGS) entry which is preliminary data.</text>
</comment>
<name>A0A8X6VU53_TRICX</name>
<evidence type="ECO:0000256" key="1">
    <source>
        <dbReference type="SAM" id="MobiDB-lite"/>
    </source>
</evidence>
<feature type="compositionally biased region" description="Basic and acidic residues" evidence="1">
    <location>
        <begin position="9"/>
        <end position="26"/>
    </location>
</feature>
<accession>A0A8X6VU53</accession>
<evidence type="ECO:0000313" key="2">
    <source>
        <dbReference type="EMBL" id="GFY22480.1"/>
    </source>
</evidence>
<reference evidence="2" key="1">
    <citation type="submission" date="2020-08" db="EMBL/GenBank/DDBJ databases">
        <title>Multicomponent nature underlies the extraordinary mechanical properties of spider dragline silk.</title>
        <authorList>
            <person name="Kono N."/>
            <person name="Nakamura H."/>
            <person name="Mori M."/>
            <person name="Yoshida Y."/>
            <person name="Ohtoshi R."/>
            <person name="Malay A.D."/>
            <person name="Moran D.A.P."/>
            <person name="Tomita M."/>
            <person name="Numata K."/>
            <person name="Arakawa K."/>
        </authorList>
    </citation>
    <scope>NUCLEOTIDE SEQUENCE</scope>
</reference>
<gene>
    <name evidence="2" type="ORF">TNCV_2177411</name>
</gene>
<feature type="compositionally biased region" description="Polar residues" evidence="1">
    <location>
        <begin position="30"/>
        <end position="57"/>
    </location>
</feature>
<dbReference type="EMBL" id="BMAU01021361">
    <property type="protein sequence ID" value="GFY22480.1"/>
    <property type="molecule type" value="Genomic_DNA"/>
</dbReference>
<evidence type="ECO:0000313" key="3">
    <source>
        <dbReference type="Proteomes" id="UP000887159"/>
    </source>
</evidence>
<keyword evidence="3" id="KW-1185">Reference proteome</keyword>
<sequence>MVGFEFGDTTEHNLVEEERGEDDKHVALQLPTNRQRKTPPQQKRIATSTKTDHQIGTSVHAPQRPMVTCIMMGTVVPGPHGLLCF</sequence>
<proteinExistence type="predicted"/>
<feature type="region of interest" description="Disordered" evidence="1">
    <location>
        <begin position="1"/>
        <end position="57"/>
    </location>
</feature>
<dbReference type="AlphaFoldDB" id="A0A8X6VU53"/>